<sequence>MMKILIASRFKYPNIGGVSAYISQLKHGLERKGHKVDLLARHSISRFFLNEHHHSFDSRKLQYKLKPEIQKRISQLARLDPYFRQVETDRHIYGDVALAFGLEQYDVIYAQDIQTAYALSFVKPKKTPLIGMIHGTPIYNRLLAGEINSDSQVYKFSVNYESKAIRSCDLWIVPSEWMKNFMVETFKVAANKLMVVPHGMDIEQFEAKMDEAVHFPHDPKKTVIVCPARLTKVKGHEHLLEALAKLKDTPHWVCWLIGDGHLEKELKTQVETLGLKDHVVFLGYQNNVPALLKRADIVVLSSLQENQPFAVMEAQLAGKPIVATAVGGIPEMIQDKKTGLLAPAKSAEGLYTNLKRLVNHKALRNSLGTNGQEWAMKKWNLNRMIDETISVFQEQLHS</sequence>
<dbReference type="AlphaFoldDB" id="A0A8J3EM75"/>
<evidence type="ECO:0000259" key="2">
    <source>
        <dbReference type="Pfam" id="PF13439"/>
    </source>
</evidence>
<feature type="domain" description="Glycosyl transferase family 1" evidence="1">
    <location>
        <begin position="216"/>
        <end position="374"/>
    </location>
</feature>
<dbReference type="InterPro" id="IPR001296">
    <property type="entry name" value="Glyco_trans_1"/>
</dbReference>
<organism evidence="3 4">
    <name type="scientific">Pullulanibacillus pueri</name>
    <dbReference type="NCBI Taxonomy" id="1437324"/>
    <lineage>
        <taxon>Bacteria</taxon>
        <taxon>Bacillati</taxon>
        <taxon>Bacillota</taxon>
        <taxon>Bacilli</taxon>
        <taxon>Bacillales</taxon>
        <taxon>Sporolactobacillaceae</taxon>
        <taxon>Pullulanibacillus</taxon>
    </lineage>
</organism>
<dbReference type="Proteomes" id="UP000656813">
    <property type="component" value="Unassembled WGS sequence"/>
</dbReference>
<dbReference type="PANTHER" id="PTHR12526">
    <property type="entry name" value="GLYCOSYLTRANSFERASE"/>
    <property type="match status" value="1"/>
</dbReference>
<evidence type="ECO:0000259" key="1">
    <source>
        <dbReference type="Pfam" id="PF00534"/>
    </source>
</evidence>
<evidence type="ECO:0000313" key="4">
    <source>
        <dbReference type="Proteomes" id="UP000656813"/>
    </source>
</evidence>
<reference evidence="3" key="1">
    <citation type="journal article" date="2014" name="Int. J. Syst. Evol. Microbiol.">
        <title>Complete genome sequence of Corynebacterium casei LMG S-19264T (=DSM 44701T), isolated from a smear-ripened cheese.</title>
        <authorList>
            <consortium name="US DOE Joint Genome Institute (JGI-PGF)"/>
            <person name="Walter F."/>
            <person name="Albersmeier A."/>
            <person name="Kalinowski J."/>
            <person name="Ruckert C."/>
        </authorList>
    </citation>
    <scope>NUCLEOTIDE SEQUENCE</scope>
    <source>
        <strain evidence="3">CGMCC 1.12777</strain>
    </source>
</reference>
<dbReference type="RefSeq" id="WP_188497210.1">
    <property type="nucleotide sequence ID" value="NZ_BMFV01000012.1"/>
</dbReference>
<comment type="caution">
    <text evidence="3">The sequence shown here is derived from an EMBL/GenBank/DDBJ whole genome shotgun (WGS) entry which is preliminary data.</text>
</comment>
<dbReference type="EMBL" id="BMFV01000012">
    <property type="protein sequence ID" value="GGH81501.1"/>
    <property type="molecule type" value="Genomic_DNA"/>
</dbReference>
<dbReference type="CDD" id="cd03801">
    <property type="entry name" value="GT4_PimA-like"/>
    <property type="match status" value="1"/>
</dbReference>
<evidence type="ECO:0000313" key="3">
    <source>
        <dbReference type="EMBL" id="GGH81501.1"/>
    </source>
</evidence>
<keyword evidence="4" id="KW-1185">Reference proteome</keyword>
<gene>
    <name evidence="3" type="ORF">GCM10007096_19500</name>
</gene>
<dbReference type="InterPro" id="IPR028098">
    <property type="entry name" value="Glyco_trans_4-like_N"/>
</dbReference>
<reference evidence="3" key="2">
    <citation type="submission" date="2020-09" db="EMBL/GenBank/DDBJ databases">
        <authorList>
            <person name="Sun Q."/>
            <person name="Zhou Y."/>
        </authorList>
    </citation>
    <scope>NUCLEOTIDE SEQUENCE</scope>
    <source>
        <strain evidence="3">CGMCC 1.12777</strain>
    </source>
</reference>
<name>A0A8J3EM75_9BACL</name>
<proteinExistence type="predicted"/>
<dbReference type="SUPFAM" id="SSF53756">
    <property type="entry name" value="UDP-Glycosyltransferase/glycogen phosphorylase"/>
    <property type="match status" value="1"/>
</dbReference>
<accession>A0A8J3EM75</accession>
<dbReference type="Pfam" id="PF13439">
    <property type="entry name" value="Glyco_transf_4"/>
    <property type="match status" value="1"/>
</dbReference>
<dbReference type="Pfam" id="PF00534">
    <property type="entry name" value="Glycos_transf_1"/>
    <property type="match status" value="1"/>
</dbReference>
<feature type="domain" description="Glycosyltransferase subfamily 4-like N-terminal" evidence="2">
    <location>
        <begin position="15"/>
        <end position="203"/>
    </location>
</feature>
<dbReference type="GO" id="GO:0016757">
    <property type="term" value="F:glycosyltransferase activity"/>
    <property type="evidence" value="ECO:0007669"/>
    <property type="project" value="InterPro"/>
</dbReference>
<protein>
    <submittedName>
        <fullName evidence="3">Uncharacterized protein</fullName>
    </submittedName>
</protein>
<dbReference type="Gene3D" id="3.40.50.2000">
    <property type="entry name" value="Glycogen Phosphorylase B"/>
    <property type="match status" value="2"/>
</dbReference>